<dbReference type="STRING" id="320483.AMF_475"/>
<keyword evidence="2" id="KW-1185">Reference proteome</keyword>
<accession>B9KIL9</accession>
<protein>
    <submittedName>
        <fullName evidence="1">Uncharacterized protein</fullName>
    </submittedName>
</protein>
<gene>
    <name evidence="1" type="ordered locus">AMF_475</name>
</gene>
<dbReference type="EMBL" id="CP001079">
    <property type="protein sequence ID" value="ACM49331.1"/>
    <property type="molecule type" value="Genomic_DNA"/>
</dbReference>
<sequence>MKGHKGRDEVIFFISEEAGGPGVENSRLYIPLYICISGGGISLRKMPAGGAAMGNGIVVDTRVAVHKHKNRKEWYVSKGAP</sequence>
<dbReference type="AlphaFoldDB" id="B9KIL9"/>
<proteinExistence type="predicted"/>
<reference evidence="1 2" key="1">
    <citation type="journal article" date="2009" name="BMC Genomics">
        <title>Conservation in the face of diversity: multistrain analysis of an intracellular bacterium.</title>
        <authorList>
            <person name="Dark M.J."/>
            <person name="Herndon D.R."/>
            <person name="Kappmeyer L.S."/>
            <person name="Gonzales M.P."/>
            <person name="Nordeen E."/>
            <person name="Palmer G.H."/>
            <person name="Knowles D.P. Jr."/>
            <person name="Brayton K.A."/>
        </authorList>
    </citation>
    <scope>NUCLEOTIDE SEQUENCE [LARGE SCALE GENOMIC DNA]</scope>
    <source>
        <strain evidence="1 2">Florida</strain>
    </source>
</reference>
<dbReference type="KEGG" id="amf:AMF_475"/>
<evidence type="ECO:0000313" key="2">
    <source>
        <dbReference type="Proteomes" id="UP000007307"/>
    </source>
</evidence>
<evidence type="ECO:0000313" key="1">
    <source>
        <dbReference type="EMBL" id="ACM49331.1"/>
    </source>
</evidence>
<dbReference type="HOGENOM" id="CLU_2566367_0_0_5"/>
<name>B9KIL9_ANAMF</name>
<organism evidence="1 2">
    <name type="scientific">Anaplasma marginale (strain Florida)</name>
    <dbReference type="NCBI Taxonomy" id="320483"/>
    <lineage>
        <taxon>Bacteria</taxon>
        <taxon>Pseudomonadati</taxon>
        <taxon>Pseudomonadota</taxon>
        <taxon>Alphaproteobacteria</taxon>
        <taxon>Rickettsiales</taxon>
        <taxon>Anaplasmataceae</taxon>
        <taxon>Anaplasma</taxon>
    </lineage>
</organism>
<dbReference type="Proteomes" id="UP000007307">
    <property type="component" value="Chromosome"/>
</dbReference>